<protein>
    <submittedName>
        <fullName evidence="1">DUF6491 family protein</fullName>
    </submittedName>
</protein>
<organism evidence="1 2">
    <name type="scientific">Pseudobowmanella zhangzhouensis</name>
    <dbReference type="NCBI Taxonomy" id="1537679"/>
    <lineage>
        <taxon>Bacteria</taxon>
        <taxon>Pseudomonadati</taxon>
        <taxon>Pseudomonadota</taxon>
        <taxon>Gammaproteobacteria</taxon>
        <taxon>Alteromonadales</taxon>
        <taxon>Alteromonadaceae</taxon>
    </lineage>
</organism>
<reference evidence="2" key="1">
    <citation type="journal article" date="2019" name="Int. J. Syst. Evol. Microbiol.">
        <title>The Global Catalogue of Microorganisms (GCM) 10K type strain sequencing project: providing services to taxonomists for standard genome sequencing and annotation.</title>
        <authorList>
            <consortium name="The Broad Institute Genomics Platform"/>
            <consortium name="The Broad Institute Genome Sequencing Center for Infectious Disease"/>
            <person name="Wu L."/>
            <person name="Ma J."/>
        </authorList>
    </citation>
    <scope>NUCLEOTIDE SEQUENCE [LARGE SCALE GENOMIC DNA]</scope>
    <source>
        <strain evidence="2">CGMCC 1.16031</strain>
    </source>
</reference>
<comment type="caution">
    <text evidence="1">The sequence shown here is derived from an EMBL/GenBank/DDBJ whole genome shotgun (WGS) entry which is preliminary data.</text>
</comment>
<dbReference type="Proteomes" id="UP001596364">
    <property type="component" value="Unassembled WGS sequence"/>
</dbReference>
<evidence type="ECO:0000313" key="1">
    <source>
        <dbReference type="EMBL" id="MFC6439083.1"/>
    </source>
</evidence>
<proteinExistence type="predicted"/>
<dbReference type="Pfam" id="PF20101">
    <property type="entry name" value="DUF6491"/>
    <property type="match status" value="1"/>
</dbReference>
<sequence length="147" mass="16676">MRYFLLIAAVVLSGCASFRFSEQQWQASVEQKVSEWNLEDVRRINTFRLDSWTPLGEKYLILRASFARPYLIELSSRCPDLDWSHAIGTKQTMSSSLDAGFDSIVSGEQPNIPCRIGKIYPLTREQDKALTKLEENAAEETQAAKQA</sequence>
<name>A0ABW1XIH1_9ALTE</name>
<dbReference type="PROSITE" id="PS51257">
    <property type="entry name" value="PROKAR_LIPOPROTEIN"/>
    <property type="match status" value="1"/>
</dbReference>
<dbReference type="EMBL" id="JBHSUS010000001">
    <property type="protein sequence ID" value="MFC6439083.1"/>
    <property type="molecule type" value="Genomic_DNA"/>
</dbReference>
<dbReference type="RefSeq" id="WP_131259183.1">
    <property type="nucleotide sequence ID" value="NZ_JBHSUS010000001.1"/>
</dbReference>
<dbReference type="InterPro" id="IPR045500">
    <property type="entry name" value="DUF6491"/>
</dbReference>
<evidence type="ECO:0000313" key="2">
    <source>
        <dbReference type="Proteomes" id="UP001596364"/>
    </source>
</evidence>
<gene>
    <name evidence="1" type="ORF">ACFP85_02805</name>
</gene>
<accession>A0ABW1XIH1</accession>
<keyword evidence="2" id="KW-1185">Reference proteome</keyword>